<reference evidence="2 3" key="1">
    <citation type="submission" date="2019-09" db="EMBL/GenBank/DDBJ databases">
        <title>Genome Sequences of Streptomyces kaniharaensis ATCC 21070.</title>
        <authorList>
            <person name="Zhu W."/>
            <person name="De Crecy-Lagard V."/>
            <person name="Richards N.G."/>
        </authorList>
    </citation>
    <scope>NUCLEOTIDE SEQUENCE [LARGE SCALE GENOMIC DNA]</scope>
    <source>
        <strain evidence="2 3">SF-557</strain>
    </source>
</reference>
<gene>
    <name evidence="2" type="ORF">F7Q99_38135</name>
</gene>
<dbReference type="RefSeq" id="WP_153471581.1">
    <property type="nucleotide sequence ID" value="NZ_WBOF01000007.1"/>
</dbReference>
<dbReference type="Proteomes" id="UP000450000">
    <property type="component" value="Unassembled WGS sequence"/>
</dbReference>
<accession>A0A6N7L4N5</accession>
<keyword evidence="3" id="KW-1185">Reference proteome</keyword>
<dbReference type="Gene3D" id="2.40.10.10">
    <property type="entry name" value="Trypsin-like serine proteases"/>
    <property type="match status" value="2"/>
</dbReference>
<organism evidence="2 3">
    <name type="scientific">Streptomyces kaniharaensis</name>
    <dbReference type="NCBI Taxonomy" id="212423"/>
    <lineage>
        <taxon>Bacteria</taxon>
        <taxon>Bacillati</taxon>
        <taxon>Actinomycetota</taxon>
        <taxon>Actinomycetes</taxon>
        <taxon>Kitasatosporales</taxon>
        <taxon>Streptomycetaceae</taxon>
        <taxon>Streptomyces</taxon>
    </lineage>
</organism>
<dbReference type="OrthoDB" id="4413809at2"/>
<dbReference type="InterPro" id="IPR043504">
    <property type="entry name" value="Peptidase_S1_PA_chymotrypsin"/>
</dbReference>
<protein>
    <submittedName>
        <fullName evidence="2">S46 family peptidase</fullName>
    </submittedName>
</protein>
<name>A0A6N7L4N5_9ACTN</name>
<evidence type="ECO:0000256" key="1">
    <source>
        <dbReference type="SAM" id="MobiDB-lite"/>
    </source>
</evidence>
<sequence>MTDYSGGERSDPHDEPIGPTVTAVLEDSYPAVLARLAQVEAKVPRHAEIHGRSVLALTLTNTGTGVVPAVVVCIDQPVMRIRNGSVLGNPEPNDAVDGLLELIYADIASTTGVWDLSVIAVPAPVPQVAPSDEARCGVGPGTFGVRVQTLQIPRALLTAGHAAPTVGASAYDTSAQKLGSVASTKHYGITPAGQVTADVALIELDPMTPDTLRGTPHPSVLGTGHRWDQVTAYGAVTTGQWAAILTAGKPFANPLGPGYGDWDNAMMTAYAISAPGDSGAPVYNKQGELIGHIVGGNPGIYSVIQDINYQLQQVGARLR</sequence>
<dbReference type="SUPFAM" id="SSF50494">
    <property type="entry name" value="Trypsin-like serine proteases"/>
    <property type="match status" value="1"/>
</dbReference>
<dbReference type="EMBL" id="WBOF01000007">
    <property type="protein sequence ID" value="MQS17857.1"/>
    <property type="molecule type" value="Genomic_DNA"/>
</dbReference>
<evidence type="ECO:0000313" key="2">
    <source>
        <dbReference type="EMBL" id="MQS17857.1"/>
    </source>
</evidence>
<comment type="caution">
    <text evidence="2">The sequence shown here is derived from an EMBL/GenBank/DDBJ whole genome shotgun (WGS) entry which is preliminary data.</text>
</comment>
<evidence type="ECO:0000313" key="3">
    <source>
        <dbReference type="Proteomes" id="UP000450000"/>
    </source>
</evidence>
<feature type="region of interest" description="Disordered" evidence="1">
    <location>
        <begin position="1"/>
        <end position="20"/>
    </location>
</feature>
<feature type="compositionally biased region" description="Basic and acidic residues" evidence="1">
    <location>
        <begin position="1"/>
        <end position="16"/>
    </location>
</feature>
<dbReference type="AlphaFoldDB" id="A0A6N7L4N5"/>
<proteinExistence type="predicted"/>
<dbReference type="InterPro" id="IPR009003">
    <property type="entry name" value="Peptidase_S1_PA"/>
</dbReference>
<dbReference type="Pfam" id="PF13365">
    <property type="entry name" value="Trypsin_2"/>
    <property type="match status" value="1"/>
</dbReference>